<keyword evidence="1" id="KW-0472">Membrane</keyword>
<accession>A0A037ZFG0</accession>
<proteinExistence type="predicted"/>
<feature type="transmembrane region" description="Helical" evidence="1">
    <location>
        <begin position="17"/>
        <end position="35"/>
    </location>
</feature>
<keyword evidence="1" id="KW-1133">Transmembrane helix</keyword>
<protein>
    <recommendedName>
        <fullName evidence="2">DUF1468 domain-containing protein</fullName>
    </recommendedName>
</protein>
<organism evidence="3 4">
    <name type="scientific">Actibacterium mucosum KCTC 23349</name>
    <dbReference type="NCBI Taxonomy" id="1454373"/>
    <lineage>
        <taxon>Bacteria</taxon>
        <taxon>Pseudomonadati</taxon>
        <taxon>Pseudomonadota</taxon>
        <taxon>Alphaproteobacteria</taxon>
        <taxon>Rhodobacterales</taxon>
        <taxon>Roseobacteraceae</taxon>
        <taxon>Actibacterium</taxon>
    </lineage>
</organism>
<comment type="caution">
    <text evidence="3">The sequence shown here is derived from an EMBL/GenBank/DDBJ whole genome shotgun (WGS) entry which is preliminary data.</text>
</comment>
<gene>
    <name evidence="3" type="ORF">ACMU_18080</name>
</gene>
<reference evidence="3 4" key="1">
    <citation type="submission" date="2014-03" db="EMBL/GenBank/DDBJ databases">
        <title>Draft Genome Sequence of Actibacterium mucosum KCTC 23349, a Marine Alphaproteobacterium with Complex Ionic Requirements Isolated from Mediterranean Seawater at Malvarrosa Beach, Valencia, Spain.</title>
        <authorList>
            <person name="Arahal D.R."/>
            <person name="Shao Z."/>
            <person name="Lai Q."/>
            <person name="Pujalte M.J."/>
        </authorList>
    </citation>
    <scope>NUCLEOTIDE SEQUENCE [LARGE SCALE GENOMIC DNA]</scope>
    <source>
        <strain evidence="3 4">KCTC 23349</strain>
    </source>
</reference>
<dbReference type="Pfam" id="PF07331">
    <property type="entry name" value="TctB"/>
    <property type="match status" value="1"/>
</dbReference>
<dbReference type="OrthoDB" id="8449480at2"/>
<keyword evidence="1" id="KW-0812">Transmembrane</keyword>
<keyword evidence="4" id="KW-1185">Reference proteome</keyword>
<sequence>MTKSALAGVPPTDATRYIRPVLEWLFWIALVALYAQQTSFFDETLQNYRLGATGWPRGLCIAAAIGATGQLITRLLAIHRGAPEGVGPSDGPAQRNWLQMAQNLAIFGFPFCFLYAAPSIGFYVAAPLFILGLLLLLGVRKPLTIALVVAIVFGLFLVVFTRFFYVALPVGSMPFFYDVNVAVIEFTRYGK</sequence>
<dbReference type="Proteomes" id="UP000026249">
    <property type="component" value="Unassembled WGS sequence"/>
</dbReference>
<dbReference type="AlphaFoldDB" id="A0A037ZFG0"/>
<dbReference type="EMBL" id="JFKE01000008">
    <property type="protein sequence ID" value="KAJ54338.1"/>
    <property type="molecule type" value="Genomic_DNA"/>
</dbReference>
<evidence type="ECO:0000313" key="4">
    <source>
        <dbReference type="Proteomes" id="UP000026249"/>
    </source>
</evidence>
<dbReference type="RefSeq" id="WP_035261584.1">
    <property type="nucleotide sequence ID" value="NZ_JFKE01000008.1"/>
</dbReference>
<evidence type="ECO:0000256" key="1">
    <source>
        <dbReference type="SAM" id="Phobius"/>
    </source>
</evidence>
<evidence type="ECO:0000259" key="2">
    <source>
        <dbReference type="Pfam" id="PF07331"/>
    </source>
</evidence>
<evidence type="ECO:0000313" key="3">
    <source>
        <dbReference type="EMBL" id="KAJ54338.1"/>
    </source>
</evidence>
<feature type="domain" description="DUF1468" evidence="2">
    <location>
        <begin position="26"/>
        <end position="169"/>
    </location>
</feature>
<dbReference type="STRING" id="1454373.ACMU_18080"/>
<feature type="transmembrane region" description="Helical" evidence="1">
    <location>
        <begin position="122"/>
        <end position="139"/>
    </location>
</feature>
<feature type="transmembrane region" description="Helical" evidence="1">
    <location>
        <begin position="146"/>
        <end position="168"/>
    </location>
</feature>
<dbReference type="InterPro" id="IPR009936">
    <property type="entry name" value="DUF1468"/>
</dbReference>
<name>A0A037ZFG0_9RHOB</name>